<proteinExistence type="inferred from homology"/>
<keyword evidence="8" id="KW-1185">Reference proteome</keyword>
<evidence type="ECO:0000256" key="5">
    <source>
        <dbReference type="ARBA" id="ARBA00023239"/>
    </source>
</evidence>
<dbReference type="InterPro" id="IPR008949">
    <property type="entry name" value="Isoprenoid_synthase_dom_sf"/>
</dbReference>
<sequence length="343" mass="38661">MSLAASQILLPDLFSTLSLKFSTNPWYKEASEESRAWISSYDLIPDRKRIFFFQGVSELLCANSYPYASRDQLRTVCDFVNLLFVVDEVSDDQSGIDALNTGRIFLNAMADINWDDGSELSNITKDFRSRFAAFAGPNNFRRFIKLCEEYIECVAVEAELREHGQVADLSTYIPLRRNNSAVPLCFSLIEHMLAVDIDDRHYDNTDFVNAYWAACDYVCWSNDLYSYDMEQSKGIHGNNAVSVLMNEYGIGLQEAADMIGAQCAGFADTYISSKQRLAQTLGSDSDAVHFIDALGCWMIGNLHWSFDSLRYFGPQHLEVKETRVVVLRPKEIGGETSPPPSAE</sequence>
<dbReference type="PANTHER" id="PTHR35201:SF4">
    <property type="entry name" value="BETA-PINACENE SYNTHASE-RELATED"/>
    <property type="match status" value="1"/>
</dbReference>
<dbReference type="EMBL" id="NHYE01005544">
    <property type="protein sequence ID" value="PPQ70348.1"/>
    <property type="molecule type" value="Genomic_DNA"/>
</dbReference>
<keyword evidence="4 6" id="KW-0460">Magnesium</keyword>
<reference evidence="7 8" key="1">
    <citation type="journal article" date="2018" name="Evol. Lett.">
        <title>Horizontal gene cluster transfer increased hallucinogenic mushroom diversity.</title>
        <authorList>
            <person name="Reynolds H.T."/>
            <person name="Vijayakumar V."/>
            <person name="Gluck-Thaler E."/>
            <person name="Korotkin H.B."/>
            <person name="Matheny P.B."/>
            <person name="Slot J.C."/>
        </authorList>
    </citation>
    <scope>NUCLEOTIDE SEQUENCE [LARGE SCALE GENOMIC DNA]</scope>
    <source>
        <strain evidence="7 8">SRW20</strain>
    </source>
</reference>
<dbReference type="GO" id="GO:0008299">
    <property type="term" value="P:isoprenoid biosynthetic process"/>
    <property type="evidence" value="ECO:0007669"/>
    <property type="project" value="UniProtKB-ARBA"/>
</dbReference>
<dbReference type="InterPro" id="IPR034686">
    <property type="entry name" value="Terpene_cyclase-like_2"/>
</dbReference>
<comment type="similarity">
    <text evidence="2 6">Belongs to the terpene synthase family.</text>
</comment>
<dbReference type="InParanoid" id="A0A409VVS8"/>
<dbReference type="SFLD" id="SFLDS00005">
    <property type="entry name" value="Isoprenoid_Synthase_Type_I"/>
    <property type="match status" value="1"/>
</dbReference>
<dbReference type="SUPFAM" id="SSF48576">
    <property type="entry name" value="Terpenoid synthases"/>
    <property type="match status" value="1"/>
</dbReference>
<dbReference type="SFLD" id="SFLDG01020">
    <property type="entry name" value="Terpene_Cyclase_Like_2"/>
    <property type="match status" value="1"/>
</dbReference>
<dbReference type="EC" id="4.2.3.-" evidence="6"/>
<accession>A0A409VVS8</accession>
<dbReference type="Gene3D" id="1.10.600.10">
    <property type="entry name" value="Farnesyl Diphosphate Synthase"/>
    <property type="match status" value="1"/>
</dbReference>
<evidence type="ECO:0000256" key="2">
    <source>
        <dbReference type="ARBA" id="ARBA00006333"/>
    </source>
</evidence>
<comment type="caution">
    <text evidence="7">The sequence shown here is derived from an EMBL/GenBank/DDBJ whole genome shotgun (WGS) entry which is preliminary data.</text>
</comment>
<dbReference type="OrthoDB" id="2861623at2759"/>
<protein>
    <recommendedName>
        <fullName evidence="6">Terpene synthase</fullName>
        <ecNumber evidence="6">4.2.3.-</ecNumber>
    </recommendedName>
</protein>
<dbReference type="Pfam" id="PF19086">
    <property type="entry name" value="Terpene_syn_C_2"/>
    <property type="match status" value="1"/>
</dbReference>
<dbReference type="GO" id="GO:0046872">
    <property type="term" value="F:metal ion binding"/>
    <property type="evidence" value="ECO:0007669"/>
    <property type="project" value="UniProtKB-KW"/>
</dbReference>
<evidence type="ECO:0000256" key="6">
    <source>
        <dbReference type="RuleBase" id="RU366034"/>
    </source>
</evidence>
<evidence type="ECO:0000313" key="7">
    <source>
        <dbReference type="EMBL" id="PPQ70348.1"/>
    </source>
</evidence>
<dbReference type="STRING" id="231916.A0A409VVS8"/>
<comment type="cofactor">
    <cofactor evidence="1 6">
        <name>Mg(2+)</name>
        <dbReference type="ChEBI" id="CHEBI:18420"/>
    </cofactor>
</comment>
<name>A0A409VVS8_9AGAR</name>
<evidence type="ECO:0000256" key="1">
    <source>
        <dbReference type="ARBA" id="ARBA00001946"/>
    </source>
</evidence>
<dbReference type="AlphaFoldDB" id="A0A409VVS8"/>
<keyword evidence="5 6" id="KW-0456">Lyase</keyword>
<dbReference type="Proteomes" id="UP000284706">
    <property type="component" value="Unassembled WGS sequence"/>
</dbReference>
<gene>
    <name evidence="7" type="ORF">CVT26_013782</name>
</gene>
<dbReference type="PANTHER" id="PTHR35201">
    <property type="entry name" value="TERPENE SYNTHASE"/>
    <property type="match status" value="1"/>
</dbReference>
<evidence type="ECO:0000313" key="8">
    <source>
        <dbReference type="Proteomes" id="UP000284706"/>
    </source>
</evidence>
<organism evidence="7 8">
    <name type="scientific">Gymnopilus dilepis</name>
    <dbReference type="NCBI Taxonomy" id="231916"/>
    <lineage>
        <taxon>Eukaryota</taxon>
        <taxon>Fungi</taxon>
        <taxon>Dikarya</taxon>
        <taxon>Basidiomycota</taxon>
        <taxon>Agaricomycotina</taxon>
        <taxon>Agaricomycetes</taxon>
        <taxon>Agaricomycetidae</taxon>
        <taxon>Agaricales</taxon>
        <taxon>Agaricineae</taxon>
        <taxon>Hymenogastraceae</taxon>
        <taxon>Gymnopilus</taxon>
    </lineage>
</organism>
<dbReference type="GO" id="GO:0010333">
    <property type="term" value="F:terpene synthase activity"/>
    <property type="evidence" value="ECO:0007669"/>
    <property type="project" value="InterPro"/>
</dbReference>
<evidence type="ECO:0000256" key="3">
    <source>
        <dbReference type="ARBA" id="ARBA00022723"/>
    </source>
</evidence>
<evidence type="ECO:0000256" key="4">
    <source>
        <dbReference type="ARBA" id="ARBA00022842"/>
    </source>
</evidence>
<keyword evidence="3 6" id="KW-0479">Metal-binding</keyword>